<keyword evidence="4" id="KW-0788">Thiol protease</keyword>
<evidence type="ECO:0000259" key="5">
    <source>
        <dbReference type="PROSITE" id="PS51935"/>
    </source>
</evidence>
<dbReference type="PANTHER" id="PTHR47053">
    <property type="entry name" value="MUREIN DD-ENDOPEPTIDASE MEPH-RELATED"/>
    <property type="match status" value="1"/>
</dbReference>
<reference evidence="6" key="1">
    <citation type="journal article" date="2021" name="PeerJ">
        <title>Extensive microbial diversity within the chicken gut microbiome revealed by metagenomics and culture.</title>
        <authorList>
            <person name="Gilroy R."/>
            <person name="Ravi A."/>
            <person name="Getino M."/>
            <person name="Pursley I."/>
            <person name="Horton D.L."/>
            <person name="Alikhan N.F."/>
            <person name="Baker D."/>
            <person name="Gharbi K."/>
            <person name="Hall N."/>
            <person name="Watson M."/>
            <person name="Adriaenssens E.M."/>
            <person name="Foster-Nyarko E."/>
            <person name="Jarju S."/>
            <person name="Secka A."/>
            <person name="Antonio M."/>
            <person name="Oren A."/>
            <person name="Chaudhuri R.R."/>
            <person name="La Ragione R."/>
            <person name="Hildebrand F."/>
            <person name="Pallen M.J."/>
        </authorList>
    </citation>
    <scope>NUCLEOTIDE SEQUENCE</scope>
    <source>
        <strain evidence="6">Gambia16-930</strain>
    </source>
</reference>
<dbReference type="Pfam" id="PF18348">
    <property type="entry name" value="SH3_16"/>
    <property type="match status" value="1"/>
</dbReference>
<dbReference type="InterPro" id="IPR000064">
    <property type="entry name" value="NLP_P60_dom"/>
</dbReference>
<evidence type="ECO:0000313" key="7">
    <source>
        <dbReference type="Proteomes" id="UP000824267"/>
    </source>
</evidence>
<protein>
    <submittedName>
        <fullName evidence="6">C40 family peptidase</fullName>
    </submittedName>
</protein>
<comment type="caution">
    <text evidence="6">The sequence shown here is derived from an EMBL/GenBank/DDBJ whole genome shotgun (WGS) entry which is preliminary data.</text>
</comment>
<gene>
    <name evidence="6" type="ORF">IAC47_01830</name>
</gene>
<dbReference type="InterPro" id="IPR038765">
    <property type="entry name" value="Papain-like_cys_pep_sf"/>
</dbReference>
<evidence type="ECO:0000256" key="3">
    <source>
        <dbReference type="ARBA" id="ARBA00022801"/>
    </source>
</evidence>
<comment type="similarity">
    <text evidence="1">Belongs to the peptidase C40 family.</text>
</comment>
<dbReference type="SUPFAM" id="SSF54001">
    <property type="entry name" value="Cysteine proteinases"/>
    <property type="match status" value="1"/>
</dbReference>
<evidence type="ECO:0000313" key="6">
    <source>
        <dbReference type="EMBL" id="HIW87001.1"/>
    </source>
</evidence>
<dbReference type="Proteomes" id="UP000824267">
    <property type="component" value="Unassembled WGS sequence"/>
</dbReference>
<dbReference type="Pfam" id="PF00877">
    <property type="entry name" value="NLPC_P60"/>
    <property type="match status" value="1"/>
</dbReference>
<name>A0A9D1UHN6_9BACT</name>
<reference evidence="6" key="2">
    <citation type="submission" date="2021-04" db="EMBL/GenBank/DDBJ databases">
        <authorList>
            <person name="Gilroy R."/>
        </authorList>
    </citation>
    <scope>NUCLEOTIDE SEQUENCE</scope>
    <source>
        <strain evidence="6">Gambia16-930</strain>
    </source>
</reference>
<feature type="domain" description="NlpC/P60" evidence="5">
    <location>
        <begin position="132"/>
        <end position="260"/>
    </location>
</feature>
<dbReference type="Gene3D" id="2.30.30.40">
    <property type="entry name" value="SH3 Domains"/>
    <property type="match status" value="1"/>
</dbReference>
<dbReference type="Gene3D" id="3.90.1720.10">
    <property type="entry name" value="endopeptidase domain like (from Nostoc punctiforme)"/>
    <property type="match status" value="1"/>
</dbReference>
<organism evidence="6 7">
    <name type="scientific">Candidatus Onthomorpha intestinigallinarum</name>
    <dbReference type="NCBI Taxonomy" id="2840880"/>
    <lineage>
        <taxon>Bacteria</taxon>
        <taxon>Pseudomonadati</taxon>
        <taxon>Bacteroidota</taxon>
        <taxon>Bacteroidia</taxon>
        <taxon>Bacteroidales</taxon>
        <taxon>Candidatus Onthomorpha</taxon>
    </lineage>
</organism>
<evidence type="ECO:0000256" key="4">
    <source>
        <dbReference type="ARBA" id="ARBA00022807"/>
    </source>
</evidence>
<sequence>MRYGVCLLSVVPLRAEPRESSEQVSQLVFGDSFSVLELNDQRAYVELAFDGYRGWVDRKQVVVIDNRDFFMLTRSKPLYSVDFASQILIRDLRIGSERRVNVPFGSRFFSNEYVVGDFMIRANNVLLSTEHAFSEKTLMKYVNIFLNTPYQWGGKTVFATDCSGFVQSIFKMFGVGLLRDASMQITQGKQVDSLQEAKAGDLAFFVSDKAKVVHVGILLSSTRIVHASAWVRIDDIDAKGIIRKEDGLYSHKLFQIRRYFH</sequence>
<evidence type="ECO:0000256" key="1">
    <source>
        <dbReference type="ARBA" id="ARBA00007074"/>
    </source>
</evidence>
<dbReference type="InterPro" id="IPR051202">
    <property type="entry name" value="Peptidase_C40"/>
</dbReference>
<dbReference type="InterPro" id="IPR041382">
    <property type="entry name" value="SH3_16"/>
</dbReference>
<dbReference type="GO" id="GO:0008234">
    <property type="term" value="F:cysteine-type peptidase activity"/>
    <property type="evidence" value="ECO:0007669"/>
    <property type="project" value="UniProtKB-KW"/>
</dbReference>
<dbReference type="GO" id="GO:0006508">
    <property type="term" value="P:proteolysis"/>
    <property type="evidence" value="ECO:0007669"/>
    <property type="project" value="UniProtKB-KW"/>
</dbReference>
<keyword evidence="2" id="KW-0645">Protease</keyword>
<keyword evidence="3" id="KW-0378">Hydrolase</keyword>
<dbReference type="PROSITE" id="PS51935">
    <property type="entry name" value="NLPC_P60"/>
    <property type="match status" value="1"/>
</dbReference>
<dbReference type="PANTHER" id="PTHR47053:SF1">
    <property type="entry name" value="MUREIN DD-ENDOPEPTIDASE MEPH-RELATED"/>
    <property type="match status" value="1"/>
</dbReference>
<dbReference type="EMBL" id="DXGG01000065">
    <property type="protein sequence ID" value="HIW87001.1"/>
    <property type="molecule type" value="Genomic_DNA"/>
</dbReference>
<evidence type="ECO:0000256" key="2">
    <source>
        <dbReference type="ARBA" id="ARBA00022670"/>
    </source>
</evidence>
<proteinExistence type="inferred from homology"/>
<dbReference type="AlphaFoldDB" id="A0A9D1UHN6"/>
<accession>A0A9D1UHN6</accession>